<sequence length="80" mass="8562">MGRNVPGGGSPNEGRKRITCLSGSRFDPHPKCGTGAAGLLLLRQTQEHGGQQGRPTRMHKHRNKSCTTGFLKISACHILG</sequence>
<accession>A0A1H8BFN3</accession>
<dbReference type="EMBL" id="FOCQ01000002">
    <property type="protein sequence ID" value="SEM80687.1"/>
    <property type="molecule type" value="Genomic_DNA"/>
</dbReference>
<evidence type="ECO:0000313" key="2">
    <source>
        <dbReference type="Proteomes" id="UP000199695"/>
    </source>
</evidence>
<name>A0A1H8BFN3_9BACL</name>
<keyword evidence="2" id="KW-1185">Reference proteome</keyword>
<proteinExistence type="predicted"/>
<protein>
    <submittedName>
        <fullName evidence="1">Uncharacterized protein</fullName>
    </submittedName>
</protein>
<organism evidence="1 2">
    <name type="scientific">Lihuaxuella thermophila</name>
    <dbReference type="NCBI Taxonomy" id="1173111"/>
    <lineage>
        <taxon>Bacteria</taxon>
        <taxon>Bacillati</taxon>
        <taxon>Bacillota</taxon>
        <taxon>Bacilli</taxon>
        <taxon>Bacillales</taxon>
        <taxon>Thermoactinomycetaceae</taxon>
        <taxon>Lihuaxuella</taxon>
    </lineage>
</organism>
<evidence type="ECO:0000313" key="1">
    <source>
        <dbReference type="EMBL" id="SEM80687.1"/>
    </source>
</evidence>
<dbReference type="STRING" id="1173111.SAMN05444955_102121"/>
<reference evidence="1 2" key="1">
    <citation type="submission" date="2016-10" db="EMBL/GenBank/DDBJ databases">
        <authorList>
            <person name="de Groot N.N."/>
        </authorList>
    </citation>
    <scope>NUCLEOTIDE SEQUENCE [LARGE SCALE GENOMIC DNA]</scope>
    <source>
        <strain evidence="1 2">DSM 46701</strain>
    </source>
</reference>
<gene>
    <name evidence="1" type="ORF">SAMN05444955_102121</name>
</gene>
<dbReference type="AlphaFoldDB" id="A0A1H8BFN3"/>
<dbReference type="Proteomes" id="UP000199695">
    <property type="component" value="Unassembled WGS sequence"/>
</dbReference>